<organism evidence="1 2">
    <name type="scientific">Dipteronia sinensis</name>
    <dbReference type="NCBI Taxonomy" id="43782"/>
    <lineage>
        <taxon>Eukaryota</taxon>
        <taxon>Viridiplantae</taxon>
        <taxon>Streptophyta</taxon>
        <taxon>Embryophyta</taxon>
        <taxon>Tracheophyta</taxon>
        <taxon>Spermatophyta</taxon>
        <taxon>Magnoliopsida</taxon>
        <taxon>eudicotyledons</taxon>
        <taxon>Gunneridae</taxon>
        <taxon>Pentapetalae</taxon>
        <taxon>rosids</taxon>
        <taxon>malvids</taxon>
        <taxon>Sapindales</taxon>
        <taxon>Sapindaceae</taxon>
        <taxon>Hippocastanoideae</taxon>
        <taxon>Acereae</taxon>
        <taxon>Dipteronia</taxon>
    </lineage>
</organism>
<proteinExistence type="predicted"/>
<evidence type="ECO:0000313" key="2">
    <source>
        <dbReference type="Proteomes" id="UP001281410"/>
    </source>
</evidence>
<comment type="caution">
    <text evidence="1">The sequence shown here is derived from an EMBL/GenBank/DDBJ whole genome shotgun (WGS) entry which is preliminary data.</text>
</comment>
<dbReference type="EMBL" id="JANJYJ010000004">
    <property type="protein sequence ID" value="KAK3220163.1"/>
    <property type="molecule type" value="Genomic_DNA"/>
</dbReference>
<accession>A0AAE0E9J5</accession>
<dbReference type="Proteomes" id="UP001281410">
    <property type="component" value="Unassembled WGS sequence"/>
</dbReference>
<sequence>MYTGKEHICSYYLEWSVLGISLSLMKRTGQMLLELLCHRFIRTSNLASSELAILGLADSMPLKLRRDFFSFSKAIYSGYGFIGPKNDIMRNYAATLNYFDYGKFNVAHE</sequence>
<keyword evidence="2" id="KW-1185">Reference proteome</keyword>
<reference evidence="1" key="1">
    <citation type="journal article" date="2023" name="Plant J.">
        <title>Genome sequences and population genomics provide insights into the demographic history, inbreeding, and mutation load of two 'living fossil' tree species of Dipteronia.</title>
        <authorList>
            <person name="Feng Y."/>
            <person name="Comes H.P."/>
            <person name="Chen J."/>
            <person name="Zhu S."/>
            <person name="Lu R."/>
            <person name="Zhang X."/>
            <person name="Li P."/>
            <person name="Qiu J."/>
            <person name="Olsen K.M."/>
            <person name="Qiu Y."/>
        </authorList>
    </citation>
    <scope>NUCLEOTIDE SEQUENCE</scope>
    <source>
        <strain evidence="1">NBL</strain>
    </source>
</reference>
<protein>
    <submittedName>
        <fullName evidence="1">Uncharacterized protein</fullName>
    </submittedName>
</protein>
<evidence type="ECO:0000313" key="1">
    <source>
        <dbReference type="EMBL" id="KAK3220163.1"/>
    </source>
</evidence>
<gene>
    <name evidence="1" type="ORF">Dsin_014133</name>
</gene>
<dbReference type="AlphaFoldDB" id="A0AAE0E9J5"/>
<name>A0AAE0E9J5_9ROSI</name>